<dbReference type="InterPro" id="IPR000152">
    <property type="entry name" value="EGF-type_Asp/Asn_hydroxyl_site"/>
</dbReference>
<keyword evidence="5" id="KW-1133">Transmembrane helix</keyword>
<comment type="caution">
    <text evidence="8">The sequence shown here is derived from an EMBL/GenBank/DDBJ whole genome shotgun (WGS) entry which is preliminary data.</text>
</comment>
<dbReference type="GO" id="GO:0016020">
    <property type="term" value="C:membrane"/>
    <property type="evidence" value="ECO:0007669"/>
    <property type="project" value="InterPro"/>
</dbReference>
<dbReference type="PROSITE" id="PS00010">
    <property type="entry name" value="ASX_HYDROXYL"/>
    <property type="match status" value="1"/>
</dbReference>
<evidence type="ECO:0000259" key="7">
    <source>
        <dbReference type="PROSITE" id="PS50268"/>
    </source>
</evidence>
<dbReference type="InterPro" id="IPR001881">
    <property type="entry name" value="EGF-like_Ca-bd_dom"/>
</dbReference>
<feature type="disulfide bond" evidence="3">
    <location>
        <begin position="2520"/>
        <end position="2529"/>
    </location>
</feature>
<dbReference type="SUPFAM" id="SSF49265">
    <property type="entry name" value="Fibronectin type III"/>
    <property type="match status" value="1"/>
</dbReference>
<proteinExistence type="predicted"/>
<dbReference type="GO" id="GO:0007156">
    <property type="term" value="P:homophilic cell adhesion via plasma membrane adhesion molecules"/>
    <property type="evidence" value="ECO:0007669"/>
    <property type="project" value="InterPro"/>
</dbReference>
<evidence type="ECO:0000256" key="3">
    <source>
        <dbReference type="PROSITE-ProRule" id="PRU00076"/>
    </source>
</evidence>
<feature type="region of interest" description="Disordered" evidence="4">
    <location>
        <begin position="2692"/>
        <end position="2884"/>
    </location>
</feature>
<evidence type="ECO:0000256" key="4">
    <source>
        <dbReference type="SAM" id="MobiDB-lite"/>
    </source>
</evidence>
<keyword evidence="5" id="KW-0472">Membrane</keyword>
<dbReference type="OrthoDB" id="10042078at2759"/>
<feature type="compositionally biased region" description="Basic and acidic residues" evidence="4">
    <location>
        <begin position="2750"/>
        <end position="2767"/>
    </location>
</feature>
<comment type="caution">
    <text evidence="3">Lacks conserved residue(s) required for the propagation of feature annotation.</text>
</comment>
<feature type="domain" description="EGF-like" evidence="6">
    <location>
        <begin position="2532"/>
        <end position="2566"/>
    </location>
</feature>
<evidence type="ECO:0000256" key="5">
    <source>
        <dbReference type="SAM" id="Phobius"/>
    </source>
</evidence>
<feature type="domain" description="EGF-like" evidence="6">
    <location>
        <begin position="2486"/>
        <end position="2530"/>
    </location>
</feature>
<protein>
    <submittedName>
        <fullName evidence="8">Uncharacterized protein</fullName>
    </submittedName>
</protein>
<dbReference type="PROSITE" id="PS01186">
    <property type="entry name" value="EGF_2"/>
    <property type="match status" value="1"/>
</dbReference>
<dbReference type="SMART" id="SM00179">
    <property type="entry name" value="EGF_CA"/>
    <property type="match status" value="1"/>
</dbReference>
<dbReference type="PANTHER" id="PTHR16897">
    <property type="entry name" value="OS10G0105400 PROTEIN"/>
    <property type="match status" value="1"/>
</dbReference>
<dbReference type="PROSITE" id="PS50268">
    <property type="entry name" value="CADHERIN_2"/>
    <property type="match status" value="1"/>
</dbReference>
<organism evidence="8 9">
    <name type="scientific">Mytilus galloprovincialis</name>
    <name type="common">Mediterranean mussel</name>
    <dbReference type="NCBI Taxonomy" id="29158"/>
    <lineage>
        <taxon>Eukaryota</taxon>
        <taxon>Metazoa</taxon>
        <taxon>Spiralia</taxon>
        <taxon>Lophotrochozoa</taxon>
        <taxon>Mollusca</taxon>
        <taxon>Bivalvia</taxon>
        <taxon>Autobranchia</taxon>
        <taxon>Pteriomorphia</taxon>
        <taxon>Mytilida</taxon>
        <taxon>Mytiloidea</taxon>
        <taxon>Mytilidae</taxon>
        <taxon>Mytilinae</taxon>
        <taxon>Mytilus</taxon>
    </lineage>
</organism>
<dbReference type="Gene3D" id="2.10.25.10">
    <property type="entry name" value="Laminin"/>
    <property type="match status" value="2"/>
</dbReference>
<evidence type="ECO:0000256" key="2">
    <source>
        <dbReference type="PROSITE-ProRule" id="PRU00043"/>
    </source>
</evidence>
<dbReference type="EMBL" id="UYJE01000256">
    <property type="protein sequence ID" value="VDH91610.1"/>
    <property type="molecule type" value="Genomic_DNA"/>
</dbReference>
<dbReference type="PROSITE" id="PS50026">
    <property type="entry name" value="EGF_3"/>
    <property type="match status" value="2"/>
</dbReference>
<evidence type="ECO:0000313" key="9">
    <source>
        <dbReference type="Proteomes" id="UP000596742"/>
    </source>
</evidence>
<dbReference type="CDD" id="cd00054">
    <property type="entry name" value="EGF_CA"/>
    <property type="match status" value="2"/>
</dbReference>
<keyword evidence="9" id="KW-1185">Reference proteome</keyword>
<feature type="compositionally biased region" description="Polar residues" evidence="4">
    <location>
        <begin position="2831"/>
        <end position="2846"/>
    </location>
</feature>
<evidence type="ECO:0000313" key="8">
    <source>
        <dbReference type="EMBL" id="VDH91610.1"/>
    </source>
</evidence>
<dbReference type="PROSITE" id="PS00022">
    <property type="entry name" value="EGF_1"/>
    <property type="match status" value="1"/>
</dbReference>
<reference evidence="8" key="1">
    <citation type="submission" date="2018-11" db="EMBL/GenBank/DDBJ databases">
        <authorList>
            <person name="Alioto T."/>
            <person name="Alioto T."/>
        </authorList>
    </citation>
    <scope>NUCLEOTIDE SEQUENCE</scope>
</reference>
<evidence type="ECO:0000259" key="6">
    <source>
        <dbReference type="PROSITE" id="PS50026"/>
    </source>
</evidence>
<feature type="transmembrane region" description="Helical" evidence="5">
    <location>
        <begin position="2570"/>
        <end position="2591"/>
    </location>
</feature>
<feature type="domain" description="Cadherin" evidence="7">
    <location>
        <begin position="2235"/>
        <end position="2333"/>
    </location>
</feature>
<gene>
    <name evidence="8" type="ORF">MGAL_10B089491</name>
</gene>
<sequence>MLLYHLSRNQTNDYSVIRDWVPYSNTTRSVKWLNFHLQHKDKVKVNLRTTNGALNTIVNTTNGFVVDLTPPTLISLGDGLETGKDIEFQSGNTTLSANFKFVDEESGLDHFKFQIYERHQGITTQIVPNKHGAWLEVKDDIHRAKYTHTGLSLHQGGLYSIRVGAVNKAGFVAAFDTSGVVIDHEPPIIHWLKVGTLSEGHEEDIDGYVWQADTSGIKAAWDADDHQSGVVGYKVAVGTTKGGTDISSWKDYGSDTDIYIKGLTLTVSNETAHYPVYYVSLKAINGAGQESDPVISSPIMVVDEDEPGIVIDGADRTEIPIMSDIGDDLDYQSDMSTVSVQYTGFESHLHGVMAYEWAVGTSQGGEEVQPFMPHGIIHNEEKDVKGDGVTSSGYAQITLPLEPETTYYTTIRGITNAGNVIEATSDGFTVDITPPIIAIDRLTGLTSSDNNILSGGSVYQKSADSLSAMWHYNDTESGIERAWYSVGTYPYAEDVSPRKEVDVSSVLLSELPLALVTPDLTGKPNIINIWAENKAGLVSQSMSGGVIIDTTPPGPGVVQCPEYVGLEMPIHCKWTGFLDNESPIENFNISMGSSQGSNDILAGHTVSGYTSLYSIQGVNSLLEHGKSYYVTVTAINTVGMETYAFSGPVAIDTTPPKYGKVVDLHTTYRIDVRDNEATVRMNAKICSNDEECDDLDATCSESLSSVTATWQPFYDEESGIEGYQIALGTTPGGGQIKPFFDISIDVKYFTIGGLDLMGQRKVYVSIKGTNGAGLSSVATSNGLFLSYISQGLPPLTHIGVYDVLKGSHGDVNFQESFDTYRASWDVSGDPCPVVKYEWQIQRLDGLVVQEWLDVGVKTAGMNDGLHMKNGELYYSLLRVTNALNYTYIIRSDGVTIEQDPLLPGKVFDGDITGYDLNFLPSKTMVTANWDGFGLPAGASSQVDVISGNPGIHVDQSKLEEQPDNQQVAFYEVAVGTDRRFPKTRDNIVPFSNVGKNTTVTFYNLDLVPGTGLYYFTVKASSASYSVATVTSNGFHVGFDGGVTPGTIIMNDYINTDRQVDVQFEGFTSKLDILMYYVAISNNTDLNGTDCKLYIDGGSATEEEKQHLFSIFPVSNINKNTFYTLTPLQLDQGHTYYVYVMGTDKSGECGMTYHKLTVDITPPQSGHIKAGPYYDMPVTYTPDNSTISVTWKDFIDLESDIDTFEVSLWRNLSCDSDSTEELVVDWIELTSNYTQYDFVELELKKNIPYTVRFKVTNQAGLFILQETSPVLFDVSQPSIGKVVDGKDFLNDQVWFSSSTTATGSLLHLASPFGPACPSRRISMVNDPKWTELQQIGLRDPSGQKWSLIHRTENVDRLVYDDTVTIKLGRDNHKKQMFTGALYRSADYENGGTYSISVKAAGGEGIGVTGIMLWDGPEDGIATYDYKEEADWSQSVAQCCLLDIIPKECWKVINCTTYLESRYFNSTVPTASPTTTTITPQNITDPPYHVVNKPDGSIVDTPMDTSVPIAQSSCGIQIFSGASPHIVTWCRTFNDTFRVMKTNIPVNFDPSATFHRYRIQISAEKEEAVDLNWCMTVHVDEDQLTRICGIVPLSDSTKLILHVWNRDNFVPDITDMFSVFSTKAYFKDLVMPPAPGSLCRYGDPFRGGTNPILRYEVGIGSDKLLTDIAPFREVIKPCIPCYGECSKYNCDATCNANEYVDMTFTLNNLDLKSVALVTNDTGHQINKTLIYFFTVKAVLGSGINKMASSDGFYVDMTSPIFDPDVMTQIYIDVSQGEFTPVVYQASNSTIKAFWRCLDEESSVKESFWAIGNTTGGEELQPFTSVGLNASAINSSFEGILQHNHTYYVSIRCVNGGGQATQWNDTTGVTVLLEPPLVDDINNTIPGATEFPHPVTPSDAKESTDPTSIGFTFSVSEDKSVTRYDMCIGTSEDNDDIFPCLWVGYNISGSAIIKHGWLYINDHKIRQLSELRPNDNNATDTSTNVFHMEPGRTLFMTMRVCNDAMLCTNKSLGSITITDKKAVLQTSVNGEAIKLVHSFSSNSTRRKRSVDVLTITTPDGLESGQSIMMQPLEEKDLITDYRSDSSPHFQPYIVNPDTTSDMVERLLYKRPLHSFYSFALVPIGHLSMPGPVNITFNDLVGDNDENKTALLHWNPIMQQWEITSRTCGQDTEVVNGDGTITVMICNTWIEHENKQDKSNRKKRSAEVTTPYLSTETQYILVSLSKGIYNSPPWLISSDNVTIEEDSGTLQYPLQAFDDEGEEIQFILDDSFTGYKMSEPLLTEDGILLYTPCKDCYGVESIPIILKENQSDPDIPPADTPVTVTINVIDVNDPPVMFVTQHGQSVMHSDPTEPILVYLEQMNTFNTEKWNKTYTALIGAYDIDRSDSLHIEVNEPSHGNHTLTEKSTAPFDVQPCTESLQMNSLPCGNFSHTLPYAGMNMSWIYYTISYDQAMLFTGYDEIKIYINDTHNASSNVVTIKFIIMESPCENEGICEGKNDSSFPLYPCQHTNRAEGFDKYYRCTCKPGYTGIHCETDIDECVSSPCTEPHVCYNQVNGYKCACPQDDPKCDFKPWIVAVGVVGGLMFLFIILAALYRRKVKKSGHFRWVEKHILKRKINDSLTSLRSESSEASMGDINFGSLVFTDGKTGPFDSDANESSVDKGLILFPEKDGKAEPQKGWRRPFVSEFPLFNNASVSPEPLQPNAKPVFEPKSLEPTESDTVGGLTTAPVIMKSEGLKAKGITPDSQGRNRKPAQLEKNFHPEKSSIEGKEKRKRSKDAKEDYPENWVIPSLATAFAMPDPLKGSNRPPKFKPKRPKSNDLKNWTPEFTSHRTAESSGQEIDLEMTTSERPASGQRPKSPYRVTEQNESSTDDQVPYSLYPDTKTPML</sequence>
<keyword evidence="1 3" id="KW-1015">Disulfide bond</keyword>
<dbReference type="GO" id="GO:0005509">
    <property type="term" value="F:calcium ion binding"/>
    <property type="evidence" value="ECO:0007669"/>
    <property type="project" value="UniProtKB-UniRule"/>
</dbReference>
<accession>A0A8B6BKF6</accession>
<dbReference type="PANTHER" id="PTHR16897:SF2">
    <property type="entry name" value="OS03G0226600 PROTEIN"/>
    <property type="match status" value="1"/>
</dbReference>
<dbReference type="PROSITE" id="PS01187">
    <property type="entry name" value="EGF_CA"/>
    <property type="match status" value="1"/>
</dbReference>
<name>A0A8B6BKF6_MYTGA</name>
<dbReference type="InterPro" id="IPR036116">
    <property type="entry name" value="FN3_sf"/>
</dbReference>
<dbReference type="InterPro" id="IPR000742">
    <property type="entry name" value="EGF"/>
</dbReference>
<feature type="compositionally biased region" description="Polar residues" evidence="4">
    <location>
        <begin position="2860"/>
        <end position="2869"/>
    </location>
</feature>
<dbReference type="InterPro" id="IPR018097">
    <property type="entry name" value="EGF_Ca-bd_CS"/>
</dbReference>
<keyword evidence="3" id="KW-0245">EGF-like domain</keyword>
<keyword evidence="2" id="KW-0106">Calcium</keyword>
<keyword evidence="5" id="KW-0812">Transmembrane</keyword>
<dbReference type="InterPro" id="IPR002126">
    <property type="entry name" value="Cadherin-like_dom"/>
</dbReference>
<dbReference type="Proteomes" id="UP000596742">
    <property type="component" value="Unassembled WGS sequence"/>
</dbReference>
<evidence type="ECO:0000256" key="1">
    <source>
        <dbReference type="ARBA" id="ARBA00023157"/>
    </source>
</evidence>